<dbReference type="AlphaFoldDB" id="A0A2W4EHD0"/>
<dbReference type="Pfam" id="PF00389">
    <property type="entry name" value="2-Hacid_dh"/>
    <property type="match status" value="1"/>
</dbReference>
<dbReference type="EMBL" id="PCDP01000048">
    <property type="protein sequence ID" value="PZM10560.1"/>
    <property type="molecule type" value="Genomic_DNA"/>
</dbReference>
<accession>A0A2W4EHD0</accession>
<dbReference type="SUPFAM" id="SSF52283">
    <property type="entry name" value="Formate/glycerate dehydrogenase catalytic domain-like"/>
    <property type="match status" value="1"/>
</dbReference>
<dbReference type="RefSeq" id="WP_111162498.1">
    <property type="nucleotide sequence ID" value="NZ_PCDP01000048.1"/>
</dbReference>
<dbReference type="OrthoDB" id="9793626at2"/>
<dbReference type="SUPFAM" id="SSF51735">
    <property type="entry name" value="NAD(P)-binding Rossmann-fold domains"/>
    <property type="match status" value="1"/>
</dbReference>
<dbReference type="GO" id="GO:0030267">
    <property type="term" value="F:glyoxylate reductase (NADPH) activity"/>
    <property type="evidence" value="ECO:0007669"/>
    <property type="project" value="TreeGrafter"/>
</dbReference>
<evidence type="ECO:0000256" key="2">
    <source>
        <dbReference type="ARBA" id="ARBA00023002"/>
    </source>
</evidence>
<gene>
    <name evidence="7" type="ORF">CPY51_22580</name>
</gene>
<sequence>MSKVEILMTGAYPEWDMVDLEANYTVHRLWETPDKQRLLADVGATVRAIATRGELGASAELMRQLPRLEIVSCYGVGTDAIDLSYARGRSIRVTNTPDVLTDDVADIGIALLLATARHIPQADRFVREGQWGKVAMPLVTRVSGKKLAIAGMGRIGQAMAKRATAFGCEIAYFARNRRRELPYAFEPDLAVLARWADFLIVIVPGGEATKALVDGEVLSALGPKGIFINVSRGSTVDEEALITALRNGSIQAAGLDVFLNEPNIDPRFYAMENVVLHPHHGSGTIETRKAMGQLARDNLAAHFEGRPLPTPVV</sequence>
<evidence type="ECO:0000256" key="3">
    <source>
        <dbReference type="ARBA" id="ARBA00023027"/>
    </source>
</evidence>
<dbReference type="InterPro" id="IPR006140">
    <property type="entry name" value="D-isomer_DH_NAD-bd"/>
</dbReference>
<feature type="domain" description="D-isomer specific 2-hydroxyacid dehydrogenase NAD-binding" evidence="6">
    <location>
        <begin position="109"/>
        <end position="281"/>
    </location>
</feature>
<dbReference type="CDD" id="cd12156">
    <property type="entry name" value="HPPR"/>
    <property type="match status" value="1"/>
</dbReference>
<feature type="domain" description="D-isomer specific 2-hydroxyacid dehydrogenase catalytic" evidence="5">
    <location>
        <begin position="25"/>
        <end position="312"/>
    </location>
</feature>
<evidence type="ECO:0000313" key="8">
    <source>
        <dbReference type="Proteomes" id="UP000248925"/>
    </source>
</evidence>
<dbReference type="InterPro" id="IPR006139">
    <property type="entry name" value="D-isomer_2_OHA_DH_cat_dom"/>
</dbReference>
<evidence type="ECO:0000259" key="6">
    <source>
        <dbReference type="Pfam" id="PF02826"/>
    </source>
</evidence>
<dbReference type="InterPro" id="IPR036291">
    <property type="entry name" value="NAD(P)-bd_dom_sf"/>
</dbReference>
<keyword evidence="1" id="KW-0521">NADP</keyword>
<evidence type="ECO:0000313" key="7">
    <source>
        <dbReference type="EMBL" id="PZM10560.1"/>
    </source>
</evidence>
<proteinExistence type="inferred from homology"/>
<keyword evidence="2 4" id="KW-0560">Oxidoreductase</keyword>
<dbReference type="GO" id="GO:0005829">
    <property type="term" value="C:cytosol"/>
    <property type="evidence" value="ECO:0007669"/>
    <property type="project" value="TreeGrafter"/>
</dbReference>
<evidence type="ECO:0000259" key="5">
    <source>
        <dbReference type="Pfam" id="PF00389"/>
    </source>
</evidence>
<reference evidence="7 8" key="1">
    <citation type="journal article" date="2018" name="Sci. Rep.">
        <title>Rhizobium tumorigenes sp. nov., a novel plant tumorigenic bacterium isolated from cane gall tumors on thornless blackberry.</title>
        <authorList>
            <person name="Kuzmanovi N."/>
            <person name="Smalla K."/>
            <person name="Gronow S."/>
            <person name="PuBawska J."/>
        </authorList>
    </citation>
    <scope>NUCLEOTIDE SEQUENCE [LARGE SCALE GENOMIC DNA]</scope>
    <source>
        <strain evidence="7 8">CCBAU 85046</strain>
    </source>
</reference>
<dbReference type="FunFam" id="3.40.50.720:FF:000213">
    <property type="entry name" value="Putative 2-hydroxyacid dehydrogenase"/>
    <property type="match status" value="1"/>
</dbReference>
<dbReference type="GO" id="GO:0051287">
    <property type="term" value="F:NAD binding"/>
    <property type="evidence" value="ECO:0007669"/>
    <property type="project" value="InterPro"/>
</dbReference>
<evidence type="ECO:0000256" key="4">
    <source>
        <dbReference type="RuleBase" id="RU003719"/>
    </source>
</evidence>
<dbReference type="Gene3D" id="3.40.50.720">
    <property type="entry name" value="NAD(P)-binding Rossmann-like Domain"/>
    <property type="match status" value="2"/>
</dbReference>
<comment type="caution">
    <text evidence="7">The sequence shown here is derived from an EMBL/GenBank/DDBJ whole genome shotgun (WGS) entry which is preliminary data.</text>
</comment>
<dbReference type="PANTHER" id="PTHR10996">
    <property type="entry name" value="2-HYDROXYACID DEHYDROGENASE-RELATED"/>
    <property type="match status" value="1"/>
</dbReference>
<dbReference type="GO" id="GO:0016618">
    <property type="term" value="F:hydroxypyruvate reductase [NAD(P)H] activity"/>
    <property type="evidence" value="ECO:0007669"/>
    <property type="project" value="TreeGrafter"/>
</dbReference>
<dbReference type="InterPro" id="IPR050223">
    <property type="entry name" value="D-isomer_2-hydroxyacid_DH"/>
</dbReference>
<organism evidence="7 8">
    <name type="scientific">Rhizobium tubonense</name>
    <dbReference type="NCBI Taxonomy" id="484088"/>
    <lineage>
        <taxon>Bacteria</taxon>
        <taxon>Pseudomonadati</taxon>
        <taxon>Pseudomonadota</taxon>
        <taxon>Alphaproteobacteria</taxon>
        <taxon>Hyphomicrobiales</taxon>
        <taxon>Rhizobiaceae</taxon>
        <taxon>Rhizobium/Agrobacterium group</taxon>
        <taxon>Rhizobium</taxon>
    </lineage>
</organism>
<keyword evidence="3" id="KW-0520">NAD</keyword>
<dbReference type="Pfam" id="PF02826">
    <property type="entry name" value="2-Hacid_dh_C"/>
    <property type="match status" value="1"/>
</dbReference>
<evidence type="ECO:0000256" key="1">
    <source>
        <dbReference type="ARBA" id="ARBA00022857"/>
    </source>
</evidence>
<keyword evidence="8" id="KW-1185">Reference proteome</keyword>
<comment type="similarity">
    <text evidence="4">Belongs to the D-isomer specific 2-hydroxyacid dehydrogenase family.</text>
</comment>
<name>A0A2W4EHD0_9HYPH</name>
<dbReference type="PANTHER" id="PTHR10996:SF178">
    <property type="entry name" value="2-HYDROXYACID DEHYDROGENASE YGL185C-RELATED"/>
    <property type="match status" value="1"/>
</dbReference>
<protein>
    <submittedName>
        <fullName evidence="7">Hydroxyacid dehydrogenase</fullName>
    </submittedName>
</protein>
<dbReference type="Proteomes" id="UP000248925">
    <property type="component" value="Unassembled WGS sequence"/>
</dbReference>